<name>A0A7Z7PPS7_9BACT</name>
<keyword evidence="2 6" id="KW-0808">Transferase</keyword>
<keyword evidence="9" id="KW-1185">Reference proteome</keyword>
<organism evidence="8 9">
    <name type="scientific">Mesotoga infera</name>
    <dbReference type="NCBI Taxonomy" id="1236046"/>
    <lineage>
        <taxon>Bacteria</taxon>
        <taxon>Thermotogati</taxon>
        <taxon>Thermotogota</taxon>
        <taxon>Thermotogae</taxon>
        <taxon>Kosmotogales</taxon>
        <taxon>Kosmotogaceae</taxon>
        <taxon>Mesotoga</taxon>
    </lineage>
</organism>
<evidence type="ECO:0000259" key="7">
    <source>
        <dbReference type="Pfam" id="PF00294"/>
    </source>
</evidence>
<reference evidence="8 9" key="1">
    <citation type="submission" date="2017-01" db="EMBL/GenBank/DDBJ databases">
        <authorList>
            <person name="Erauso G."/>
        </authorList>
    </citation>
    <scope>NUCLEOTIDE SEQUENCE [LARGE SCALE GENOMIC DNA]</scope>
    <source>
        <strain evidence="8">MESINF1</strain>
    </source>
</reference>
<proteinExistence type="inferred from homology"/>
<dbReference type="GO" id="GO:0005829">
    <property type="term" value="C:cytosol"/>
    <property type="evidence" value="ECO:0007669"/>
    <property type="project" value="TreeGrafter"/>
</dbReference>
<dbReference type="RefSeq" id="WP_169699849.1">
    <property type="nucleotide sequence ID" value="NZ_LS974202.1"/>
</dbReference>
<dbReference type="Gene3D" id="2.20.150.10">
    <property type="entry name" value="putative 5-dehydro-2- deoxygluconokinase"/>
    <property type="match status" value="1"/>
</dbReference>
<dbReference type="KEGG" id="minf:MESINF_2294"/>
<dbReference type="GO" id="GO:0005524">
    <property type="term" value="F:ATP binding"/>
    <property type="evidence" value="ECO:0007669"/>
    <property type="project" value="UniProtKB-KW"/>
</dbReference>
<dbReference type="PANTHER" id="PTHR46566:SF1">
    <property type="entry name" value="1-PHOSPHOFRUCTOKINASE"/>
    <property type="match status" value="1"/>
</dbReference>
<dbReference type="EMBL" id="LS974202">
    <property type="protein sequence ID" value="SSC13734.1"/>
    <property type="molecule type" value="Genomic_DNA"/>
</dbReference>
<evidence type="ECO:0000256" key="4">
    <source>
        <dbReference type="ARBA" id="ARBA00022777"/>
    </source>
</evidence>
<accession>A0A7Z7PPS7</accession>
<sequence length="319" mass="35640">MDVLTVTLNPALDREIVVENFTINDFHRVKNPFYSKMDPGGKGINVSIILSGIGVRNVAMGFLGGYIGKVVEEKLRTMSDLITTNFIYVEEETRENIAIVDPIMDTITEINSSGPLIKPDDLRMFLRRFDVALSRVHHVVVSGSIPRGIENDFYSLICRKTIEAGKFSFVEAIGPTFENAVDAGLVTVSRPDLRSRKILFGQTLVELRDYIDAAKYMISRGSRLSVLSYAIEGDVIATREGVWLFRAKSHIEKSHLLGTGDAFMAGMVYSIMNDERDFFQAARKGMAAAIAEAGFISKELITPKDIEENLESFEIRRLE</sequence>
<evidence type="ECO:0000256" key="1">
    <source>
        <dbReference type="ARBA" id="ARBA00010688"/>
    </source>
</evidence>
<dbReference type="AlphaFoldDB" id="A0A7Z7PPS7"/>
<keyword evidence="3" id="KW-0547">Nucleotide-binding</keyword>
<evidence type="ECO:0000256" key="5">
    <source>
        <dbReference type="ARBA" id="ARBA00022840"/>
    </source>
</evidence>
<protein>
    <submittedName>
        <fullName evidence="8">PfkB domain protein</fullName>
    </submittedName>
</protein>
<evidence type="ECO:0000313" key="8">
    <source>
        <dbReference type="EMBL" id="SSC13734.1"/>
    </source>
</evidence>
<keyword evidence="4" id="KW-0418">Kinase</keyword>
<dbReference type="Proteomes" id="UP000250796">
    <property type="component" value="Chromosome MESINF"/>
</dbReference>
<dbReference type="InterPro" id="IPR011611">
    <property type="entry name" value="PfkB_dom"/>
</dbReference>
<dbReference type="InterPro" id="IPR017583">
    <property type="entry name" value="Tagatose/fructose_Pkinase"/>
</dbReference>
<evidence type="ECO:0000256" key="6">
    <source>
        <dbReference type="PIRNR" id="PIRNR000535"/>
    </source>
</evidence>
<comment type="similarity">
    <text evidence="1">Belongs to the carbohydrate kinase PfkB family.</text>
</comment>
<evidence type="ECO:0000256" key="3">
    <source>
        <dbReference type="ARBA" id="ARBA00022741"/>
    </source>
</evidence>
<dbReference type="GO" id="GO:0008443">
    <property type="term" value="F:phosphofructokinase activity"/>
    <property type="evidence" value="ECO:0007669"/>
    <property type="project" value="TreeGrafter"/>
</dbReference>
<dbReference type="SUPFAM" id="SSF53613">
    <property type="entry name" value="Ribokinase-like"/>
    <property type="match status" value="1"/>
</dbReference>
<dbReference type="Pfam" id="PF00294">
    <property type="entry name" value="PfkB"/>
    <property type="match status" value="1"/>
</dbReference>
<dbReference type="PANTHER" id="PTHR46566">
    <property type="entry name" value="1-PHOSPHOFRUCTOKINASE-RELATED"/>
    <property type="match status" value="1"/>
</dbReference>
<keyword evidence="5" id="KW-0067">ATP-binding</keyword>
<dbReference type="InterPro" id="IPR029056">
    <property type="entry name" value="Ribokinase-like"/>
</dbReference>
<evidence type="ECO:0000313" key="9">
    <source>
        <dbReference type="Proteomes" id="UP000250796"/>
    </source>
</evidence>
<dbReference type="Gene3D" id="3.40.1190.20">
    <property type="match status" value="1"/>
</dbReference>
<feature type="domain" description="Carbohydrate kinase PfkB" evidence="7">
    <location>
        <begin position="27"/>
        <end position="289"/>
    </location>
</feature>
<dbReference type="PIRSF" id="PIRSF000535">
    <property type="entry name" value="1PFK/6PFK/LacC"/>
    <property type="match status" value="1"/>
</dbReference>
<dbReference type="InterPro" id="IPR023314">
    <property type="entry name" value="Myo_inos_IolC-like_sf"/>
</dbReference>
<evidence type="ECO:0000256" key="2">
    <source>
        <dbReference type="ARBA" id="ARBA00022679"/>
    </source>
</evidence>
<gene>
    <name evidence="8" type="ORF">MESINF_2294</name>
</gene>